<feature type="domain" description="Sulfatase-modifying factor enzyme-like" evidence="1">
    <location>
        <begin position="351"/>
        <end position="587"/>
    </location>
</feature>
<dbReference type="GO" id="GO:0120147">
    <property type="term" value="F:formylglycine-generating oxidase activity"/>
    <property type="evidence" value="ECO:0007669"/>
    <property type="project" value="TreeGrafter"/>
</dbReference>
<evidence type="ECO:0000259" key="1">
    <source>
        <dbReference type="Pfam" id="PF03781"/>
    </source>
</evidence>
<accession>A0A7W6KK61</accession>
<protein>
    <submittedName>
        <fullName evidence="2">Iron(II)-dependent oxidoreductase</fullName>
        <ecNumber evidence="2">1.14.99.50</ecNumber>
    </submittedName>
</protein>
<dbReference type="PANTHER" id="PTHR23150">
    <property type="entry name" value="SULFATASE MODIFYING FACTOR 1, 2"/>
    <property type="match status" value="1"/>
</dbReference>
<dbReference type="AlphaFoldDB" id="A0A7W6KK61"/>
<dbReference type="EC" id="1.14.99.50" evidence="2"/>
<comment type="caution">
    <text evidence="2">The sequence shown here is derived from an EMBL/GenBank/DDBJ whole genome shotgun (WGS) entry which is preliminary data.</text>
</comment>
<evidence type="ECO:0000313" key="3">
    <source>
        <dbReference type="Proteomes" id="UP000530571"/>
    </source>
</evidence>
<keyword evidence="3" id="KW-1185">Reference proteome</keyword>
<dbReference type="Pfam" id="PF03781">
    <property type="entry name" value="FGE-sulfatase"/>
    <property type="match status" value="1"/>
</dbReference>
<gene>
    <name evidence="2" type="ORF">GGR30_002531</name>
</gene>
<dbReference type="Gene3D" id="3.90.1580.10">
    <property type="entry name" value="paralog of FGE (formylglycine-generating enzyme)"/>
    <property type="match status" value="1"/>
</dbReference>
<dbReference type="EMBL" id="JACIDZ010000008">
    <property type="protein sequence ID" value="MBB4122597.1"/>
    <property type="molecule type" value="Genomic_DNA"/>
</dbReference>
<dbReference type="RefSeq" id="WP_183486763.1">
    <property type="nucleotide sequence ID" value="NZ_JACIDZ010000008.1"/>
</dbReference>
<name>A0A7W6KK61_9HYPH</name>
<proteinExistence type="predicted"/>
<dbReference type="PANTHER" id="PTHR23150:SF19">
    <property type="entry name" value="FORMYLGLYCINE-GENERATING ENZYME"/>
    <property type="match status" value="1"/>
</dbReference>
<organism evidence="2 3">
    <name type="scientific">Martelella radicis</name>
    <dbReference type="NCBI Taxonomy" id="1397476"/>
    <lineage>
        <taxon>Bacteria</taxon>
        <taxon>Pseudomonadati</taxon>
        <taxon>Pseudomonadota</taxon>
        <taxon>Alphaproteobacteria</taxon>
        <taxon>Hyphomicrobiales</taxon>
        <taxon>Aurantimonadaceae</taxon>
        <taxon>Martelella</taxon>
    </lineage>
</organism>
<evidence type="ECO:0000313" key="2">
    <source>
        <dbReference type="EMBL" id="MBB4122597.1"/>
    </source>
</evidence>
<keyword evidence="2" id="KW-0560">Oxidoreductase</keyword>
<dbReference type="InterPro" id="IPR051043">
    <property type="entry name" value="Sulfatase_Mod_Factor_Kinase"/>
</dbReference>
<dbReference type="Proteomes" id="UP000530571">
    <property type="component" value="Unassembled WGS sequence"/>
</dbReference>
<dbReference type="InterPro" id="IPR016187">
    <property type="entry name" value="CTDL_fold"/>
</dbReference>
<sequence length="590" mass="63884">MPLLASFTHEDREAKGLRAFSVEDAGRARPVHFTAAEMVFMFPNLLLHAPHGGGKTGFAELLAACGGDRARCPDLARAAFRNAEGDRLAQDIPETLPSVVFCGEGDDADGMLARALEEERAPLLFIVDALETRADPEALLTRLLDAAASAQTFRLLVLCETIALEGMRRPASLPEYRLLGLSRAERAAMLEPYGLDDPCAGRDYVLPGLWRLSLETDRCVSEEQAGRIAPASAAWADDYRLAADLAEMSTETLVAAVVSDPRQWSGPLRLYCNWAEPGTSRAAALAKGLAGVDSGVDVLLCAGALCAPNSAEADHVTARLVAAVNAGGAPAGLRRRAGETLARLGDPRDLEELVAIPAGEYDMGGTIHPNSEPPHRAAVGSVKIGRYPVVNAAYRLFVEETGRVWTSATGRLAERASHPATDLSWHDARAYCTWLTALWRRQDRIASDEVVRLPDEREWEAAARGPHGKLYPWGNDWAPEHANGEETGFNDICAVGLFPEGRSDFGCEDMAGQAWEWCTTLWGPDMSRPDYAFPWADDGREALDAPANIRRVLRGGCFSSPDWKANGVYRGSLEPAGSWRGNGFRIVVSR</sequence>
<dbReference type="SUPFAM" id="SSF56436">
    <property type="entry name" value="C-type lectin-like"/>
    <property type="match status" value="1"/>
</dbReference>
<dbReference type="GO" id="GO:0044875">
    <property type="term" value="F:gamma-glutamyl hercynylcysteine sulfoxide synthase activity"/>
    <property type="evidence" value="ECO:0007669"/>
    <property type="project" value="UniProtKB-EC"/>
</dbReference>
<dbReference type="InterPro" id="IPR005532">
    <property type="entry name" value="SUMF_dom"/>
</dbReference>
<reference evidence="2 3" key="1">
    <citation type="submission" date="2020-08" db="EMBL/GenBank/DDBJ databases">
        <title>Genomic Encyclopedia of Type Strains, Phase IV (KMG-IV): sequencing the most valuable type-strain genomes for metagenomic binning, comparative biology and taxonomic classification.</title>
        <authorList>
            <person name="Goeker M."/>
        </authorList>
    </citation>
    <scope>NUCLEOTIDE SEQUENCE [LARGE SCALE GENOMIC DNA]</scope>
    <source>
        <strain evidence="2 3">DSM 28101</strain>
    </source>
</reference>
<dbReference type="InterPro" id="IPR042095">
    <property type="entry name" value="SUMF_sf"/>
</dbReference>